<dbReference type="InterPro" id="IPR002119">
    <property type="entry name" value="Histone_H2A"/>
</dbReference>
<dbReference type="SMART" id="SM00414">
    <property type="entry name" value="H2A"/>
    <property type="match status" value="1"/>
</dbReference>
<dbReference type="Proteomes" id="UP000663879">
    <property type="component" value="Unassembled WGS sequence"/>
</dbReference>
<dbReference type="Gene3D" id="1.10.20.10">
    <property type="entry name" value="Histone, subunit A"/>
    <property type="match status" value="1"/>
</dbReference>
<reference evidence="11" key="1">
    <citation type="submission" date="2021-02" db="EMBL/GenBank/DDBJ databases">
        <authorList>
            <person name="Nowell W R."/>
        </authorList>
    </citation>
    <scope>NUCLEOTIDE SEQUENCE</scope>
    <source>
        <strain evidence="11">Ploen Becks lab</strain>
    </source>
</reference>
<dbReference type="EMBL" id="CAJNOC010003186">
    <property type="protein sequence ID" value="CAF0971612.1"/>
    <property type="molecule type" value="Genomic_DNA"/>
</dbReference>
<proteinExistence type="inferred from homology"/>
<comment type="subunit">
    <text evidence="3 7">The nucleosome is a histone octamer containing two molecules each of H2A, H2B, H3 and H4 assembled in one H3-H4 heterotetramer and two H2A-H2B heterodimers. The octamer wraps approximately 147 bp of DNA.</text>
</comment>
<dbReference type="Pfam" id="PF16211">
    <property type="entry name" value="Histone_H2A_C"/>
    <property type="match status" value="1"/>
</dbReference>
<evidence type="ECO:0000259" key="9">
    <source>
        <dbReference type="Pfam" id="PF00125"/>
    </source>
</evidence>
<evidence type="ECO:0000256" key="1">
    <source>
        <dbReference type="ARBA" id="ARBA00002001"/>
    </source>
</evidence>
<feature type="compositionally biased region" description="Basic and acidic residues" evidence="8">
    <location>
        <begin position="222"/>
        <end position="232"/>
    </location>
</feature>
<feature type="domain" description="Histone H2A C-terminal" evidence="10">
    <location>
        <begin position="167"/>
        <end position="198"/>
    </location>
</feature>
<feature type="compositionally biased region" description="Basic and acidic residues" evidence="8">
    <location>
        <begin position="75"/>
        <end position="85"/>
    </location>
</feature>
<dbReference type="InterPro" id="IPR032454">
    <property type="entry name" value="Histone_H2A_C"/>
</dbReference>
<keyword evidence="6 7" id="KW-0544">Nucleosome core</keyword>
<dbReference type="GO" id="GO:0030527">
    <property type="term" value="F:structural constituent of chromatin"/>
    <property type="evidence" value="ECO:0007669"/>
    <property type="project" value="InterPro"/>
</dbReference>
<evidence type="ECO:0000256" key="3">
    <source>
        <dbReference type="ARBA" id="ARBA00011538"/>
    </source>
</evidence>
<dbReference type="OrthoDB" id="5918422at2759"/>
<gene>
    <name evidence="11" type="ORF">OXX778_LOCUS14947</name>
</gene>
<dbReference type="PRINTS" id="PR00620">
    <property type="entry name" value="HISTONEH2A"/>
</dbReference>
<comment type="caution">
    <text evidence="11">The sequence shown here is derived from an EMBL/GenBank/DDBJ whole genome shotgun (WGS) entry which is preliminary data.</text>
</comment>
<evidence type="ECO:0000256" key="5">
    <source>
        <dbReference type="ARBA" id="ARBA00022454"/>
    </source>
</evidence>
<dbReference type="GO" id="GO:0003677">
    <property type="term" value="F:DNA binding"/>
    <property type="evidence" value="ECO:0007669"/>
    <property type="project" value="UniProtKB-KW"/>
</dbReference>
<evidence type="ECO:0000256" key="7">
    <source>
        <dbReference type="RuleBase" id="RU003767"/>
    </source>
</evidence>
<dbReference type="Pfam" id="PF00125">
    <property type="entry name" value="Histone"/>
    <property type="match status" value="1"/>
</dbReference>
<sequence length="270" mass="30382">MTTHSQKSGSTPQEHTIRTRHGVYHSQSTQASQAKQTNDSTNEPPSTNSVTSTQSLRTKKQRAKERGRQLAQLMQEKRARGEIKKSKGPRRTKSQKSGLFFPVTNLLKRLKKSNPHFLIPAAAAVLISAVLEYLTAEVLELSGNVSIQLKKKRIIPRHIFLAIKNDEELDKLLKNTVLTDSGALPGIHPNLLKTKTSKIQHKNQTESQIDETQENHGNTQHQVDEHHVEQKSPKPSKRKQSTEQESEHHSDQSTHDETSSSTPTKRAKNK</sequence>
<dbReference type="CDD" id="cd00074">
    <property type="entry name" value="HFD_H2A"/>
    <property type="match status" value="1"/>
</dbReference>
<comment type="subcellular location">
    <subcellularLocation>
        <location evidence="2">Chromosome</location>
    </subcellularLocation>
    <subcellularLocation>
        <location evidence="7">Nucleus</location>
    </subcellularLocation>
</comment>
<comment type="function">
    <text evidence="1">Core component of nucleosome. Nucleosomes wrap and compact DNA into chromatin, limiting DNA accessibility to the cellular machineries which require DNA as a template. Histones thereby play a central role in transcription regulation, DNA repair, DNA replication and chromosomal stability. DNA accessibility is regulated via a complex set of post-translational modifications of histones, also called histone code, and nucleosome remodeling.</text>
</comment>
<evidence type="ECO:0000256" key="4">
    <source>
        <dbReference type="ARBA" id="ARBA00017642"/>
    </source>
</evidence>
<dbReference type="GO" id="GO:0046982">
    <property type="term" value="F:protein heterodimerization activity"/>
    <property type="evidence" value="ECO:0007669"/>
    <property type="project" value="InterPro"/>
</dbReference>
<feature type="compositionally biased region" description="Polar residues" evidence="8">
    <location>
        <begin position="38"/>
        <end position="56"/>
    </location>
</feature>
<feature type="region of interest" description="Disordered" evidence="8">
    <location>
        <begin position="1"/>
        <end position="97"/>
    </location>
</feature>
<organism evidence="11 12">
    <name type="scientific">Brachionus calyciflorus</name>
    <dbReference type="NCBI Taxonomy" id="104777"/>
    <lineage>
        <taxon>Eukaryota</taxon>
        <taxon>Metazoa</taxon>
        <taxon>Spiralia</taxon>
        <taxon>Gnathifera</taxon>
        <taxon>Rotifera</taxon>
        <taxon>Eurotatoria</taxon>
        <taxon>Monogononta</taxon>
        <taxon>Pseudotrocha</taxon>
        <taxon>Ploima</taxon>
        <taxon>Brachionidae</taxon>
        <taxon>Brachionus</taxon>
    </lineage>
</organism>
<evidence type="ECO:0000259" key="10">
    <source>
        <dbReference type="Pfam" id="PF16211"/>
    </source>
</evidence>
<dbReference type="GO" id="GO:0005634">
    <property type="term" value="C:nucleus"/>
    <property type="evidence" value="ECO:0007669"/>
    <property type="project" value="UniProtKB-SubCell"/>
</dbReference>
<keyword evidence="7" id="KW-0539">Nucleus</keyword>
<evidence type="ECO:0000313" key="12">
    <source>
        <dbReference type="Proteomes" id="UP000663879"/>
    </source>
</evidence>
<evidence type="ECO:0000256" key="6">
    <source>
        <dbReference type="ARBA" id="ARBA00023269"/>
    </source>
</evidence>
<dbReference type="AlphaFoldDB" id="A0A814EIL1"/>
<keyword evidence="7" id="KW-0238">DNA-binding</keyword>
<feature type="compositionally biased region" description="Polar residues" evidence="8">
    <location>
        <begin position="1"/>
        <end position="14"/>
    </location>
</feature>
<keyword evidence="12" id="KW-1185">Reference proteome</keyword>
<comment type="similarity">
    <text evidence="7">Belongs to the histone H2A family.</text>
</comment>
<feature type="domain" description="Core Histone H2A/H2B/H3" evidence="9">
    <location>
        <begin position="85"/>
        <end position="164"/>
    </location>
</feature>
<dbReference type="InterPro" id="IPR007125">
    <property type="entry name" value="H2A/H2B/H3"/>
</dbReference>
<feature type="region of interest" description="Disordered" evidence="8">
    <location>
        <begin position="183"/>
        <end position="270"/>
    </location>
</feature>
<accession>A0A814EIL1</accession>
<evidence type="ECO:0000256" key="2">
    <source>
        <dbReference type="ARBA" id="ARBA00004286"/>
    </source>
</evidence>
<protein>
    <recommendedName>
        <fullName evidence="4 7">Histone H2A</fullName>
    </recommendedName>
</protein>
<name>A0A814EIL1_9BILA</name>
<dbReference type="PANTHER" id="PTHR23430">
    <property type="entry name" value="HISTONE H2A"/>
    <property type="match status" value="1"/>
</dbReference>
<feature type="compositionally biased region" description="Low complexity" evidence="8">
    <location>
        <begin position="26"/>
        <end position="37"/>
    </location>
</feature>
<keyword evidence="5 7" id="KW-0158">Chromosome</keyword>
<evidence type="ECO:0000313" key="11">
    <source>
        <dbReference type="EMBL" id="CAF0971612.1"/>
    </source>
</evidence>
<evidence type="ECO:0000256" key="8">
    <source>
        <dbReference type="SAM" id="MobiDB-lite"/>
    </source>
</evidence>
<dbReference type="GO" id="GO:0000786">
    <property type="term" value="C:nucleosome"/>
    <property type="evidence" value="ECO:0007669"/>
    <property type="project" value="UniProtKB-KW"/>
</dbReference>
<feature type="compositionally biased region" description="Basic and acidic residues" evidence="8">
    <location>
        <begin position="240"/>
        <end position="258"/>
    </location>
</feature>
<dbReference type="InterPro" id="IPR009072">
    <property type="entry name" value="Histone-fold"/>
</dbReference>
<dbReference type="SUPFAM" id="SSF47113">
    <property type="entry name" value="Histone-fold"/>
    <property type="match status" value="1"/>
</dbReference>